<comment type="caution">
    <text evidence="1">The sequence shown here is derived from an EMBL/GenBank/DDBJ whole genome shotgun (WGS) entry which is preliminary data.</text>
</comment>
<name>A0A4Y9Z6N5_9AGAM</name>
<accession>A0A4Y9Z6N5</accession>
<evidence type="ECO:0000313" key="2">
    <source>
        <dbReference type="Proteomes" id="UP000298327"/>
    </source>
</evidence>
<sequence>MEAHLRKSTSGNPGWAIRLALQRKHRDPVERWRVQRSCRNEPVQSTQTKTALQWKRESSTGLLNRVETEELGMTSSRGRIPGRDASEEAVVRELRYPVREYVLKARSSLALDYDSQNTDAGCQTTARAI</sequence>
<proteinExistence type="predicted"/>
<dbReference type="AlphaFoldDB" id="A0A4Y9Z6N5"/>
<keyword evidence="2" id="KW-1185">Reference proteome</keyword>
<evidence type="ECO:0000313" key="1">
    <source>
        <dbReference type="EMBL" id="TFY70134.1"/>
    </source>
</evidence>
<dbReference type="EMBL" id="SEOQ01000120">
    <property type="protein sequence ID" value="TFY70134.1"/>
    <property type="molecule type" value="Genomic_DNA"/>
</dbReference>
<protein>
    <submittedName>
        <fullName evidence="1">Uncharacterized protein</fullName>
    </submittedName>
</protein>
<reference evidence="1 2" key="1">
    <citation type="submission" date="2019-02" db="EMBL/GenBank/DDBJ databases">
        <title>Genome sequencing of the rare red list fungi Dentipellis fragilis.</title>
        <authorList>
            <person name="Buettner E."/>
            <person name="Kellner H."/>
        </authorList>
    </citation>
    <scope>NUCLEOTIDE SEQUENCE [LARGE SCALE GENOMIC DNA]</scope>
    <source>
        <strain evidence="1 2">DSM 105465</strain>
    </source>
</reference>
<dbReference type="Proteomes" id="UP000298327">
    <property type="component" value="Unassembled WGS sequence"/>
</dbReference>
<organism evidence="1 2">
    <name type="scientific">Dentipellis fragilis</name>
    <dbReference type="NCBI Taxonomy" id="205917"/>
    <lineage>
        <taxon>Eukaryota</taxon>
        <taxon>Fungi</taxon>
        <taxon>Dikarya</taxon>
        <taxon>Basidiomycota</taxon>
        <taxon>Agaricomycotina</taxon>
        <taxon>Agaricomycetes</taxon>
        <taxon>Russulales</taxon>
        <taxon>Hericiaceae</taxon>
        <taxon>Dentipellis</taxon>
    </lineage>
</organism>
<gene>
    <name evidence="1" type="ORF">EVG20_g2873</name>
</gene>